<dbReference type="PROSITE" id="PS51257">
    <property type="entry name" value="PROKAR_LIPOPROTEIN"/>
    <property type="match status" value="1"/>
</dbReference>
<feature type="compositionally biased region" description="Acidic residues" evidence="1">
    <location>
        <begin position="26"/>
        <end position="91"/>
    </location>
</feature>
<sequence length="167" mass="18767">MRKKMSKLLIASSLSLVLAACGNTDSGDEDLTPETDQTEDTETAEDTDTVEETEDTEESEENESDTDSEEASDEDVSDDDMASADEEELESAENVSDHEEYEELSAQDFFNPDDYTSHLVVDNPGKRIFVFEDDGQQAYKTIYIKKTNRLKIIDLKNDGLLMNEIID</sequence>
<organism evidence="3 4">
    <name type="scientific">Atopostipes suicloacalis DSM 15692</name>
    <dbReference type="NCBI Taxonomy" id="1121025"/>
    <lineage>
        <taxon>Bacteria</taxon>
        <taxon>Bacillati</taxon>
        <taxon>Bacillota</taxon>
        <taxon>Bacilli</taxon>
        <taxon>Lactobacillales</taxon>
        <taxon>Carnobacteriaceae</taxon>
        <taxon>Atopostipes</taxon>
    </lineage>
</organism>
<accession>A0A1M4XTI8</accession>
<dbReference type="EMBL" id="FQUF01000023">
    <property type="protein sequence ID" value="SHE96765.1"/>
    <property type="molecule type" value="Genomic_DNA"/>
</dbReference>
<dbReference type="Proteomes" id="UP000184128">
    <property type="component" value="Unassembled WGS sequence"/>
</dbReference>
<name>A0A1M4XTI8_9LACT</name>
<reference evidence="3 4" key="1">
    <citation type="submission" date="2016-11" db="EMBL/GenBank/DDBJ databases">
        <authorList>
            <person name="Jaros S."/>
            <person name="Januszkiewicz K."/>
            <person name="Wedrychowicz H."/>
        </authorList>
    </citation>
    <scope>NUCLEOTIDE SEQUENCE [LARGE SCALE GENOMIC DNA]</scope>
    <source>
        <strain evidence="3 4">DSM 15692</strain>
    </source>
</reference>
<keyword evidence="2" id="KW-0732">Signal</keyword>
<dbReference type="STRING" id="1121025.SAMN02745249_01529"/>
<feature type="signal peptide" evidence="2">
    <location>
        <begin position="1"/>
        <end position="19"/>
    </location>
</feature>
<protein>
    <submittedName>
        <fullName evidence="3">Uncharacterized protein</fullName>
    </submittedName>
</protein>
<evidence type="ECO:0000256" key="2">
    <source>
        <dbReference type="SAM" id="SignalP"/>
    </source>
</evidence>
<proteinExistence type="predicted"/>
<evidence type="ECO:0000313" key="4">
    <source>
        <dbReference type="Proteomes" id="UP000184128"/>
    </source>
</evidence>
<dbReference type="AlphaFoldDB" id="A0A1M4XTI8"/>
<evidence type="ECO:0000313" key="3">
    <source>
        <dbReference type="EMBL" id="SHE96765.1"/>
    </source>
</evidence>
<keyword evidence="4" id="KW-1185">Reference proteome</keyword>
<feature type="region of interest" description="Disordered" evidence="1">
    <location>
        <begin position="22"/>
        <end position="112"/>
    </location>
</feature>
<gene>
    <name evidence="3" type="ORF">SAMN02745249_01529</name>
</gene>
<evidence type="ECO:0000256" key="1">
    <source>
        <dbReference type="SAM" id="MobiDB-lite"/>
    </source>
</evidence>
<feature type="chain" id="PRO_5038463566" evidence="2">
    <location>
        <begin position="20"/>
        <end position="167"/>
    </location>
</feature>